<feature type="region of interest" description="Disordered" evidence="2">
    <location>
        <begin position="463"/>
        <end position="814"/>
    </location>
</feature>
<feature type="compositionally biased region" description="Basic and acidic residues" evidence="2">
    <location>
        <begin position="731"/>
        <end position="743"/>
    </location>
</feature>
<accession>A0ABU1PSQ6</accession>
<feature type="compositionally biased region" description="Pro residues" evidence="2">
    <location>
        <begin position="568"/>
        <end position="592"/>
    </location>
</feature>
<evidence type="ECO:0000259" key="3">
    <source>
        <dbReference type="Pfam" id="PF25547"/>
    </source>
</evidence>
<dbReference type="Pfam" id="PF25547">
    <property type="entry name" value="WXG100_2"/>
    <property type="match status" value="1"/>
</dbReference>
<feature type="compositionally biased region" description="Basic and acidic residues" evidence="2">
    <location>
        <begin position="2353"/>
        <end position="2366"/>
    </location>
</feature>
<feature type="compositionally biased region" description="Low complexity" evidence="2">
    <location>
        <begin position="531"/>
        <end position="547"/>
    </location>
</feature>
<keyword evidence="1" id="KW-0175">Coiled coil</keyword>
<feature type="compositionally biased region" description="Low complexity" evidence="2">
    <location>
        <begin position="747"/>
        <end position="777"/>
    </location>
</feature>
<evidence type="ECO:0000256" key="2">
    <source>
        <dbReference type="SAM" id="MobiDB-lite"/>
    </source>
</evidence>
<feature type="region of interest" description="Disordered" evidence="2">
    <location>
        <begin position="2148"/>
        <end position="2179"/>
    </location>
</feature>
<evidence type="ECO:0000313" key="4">
    <source>
        <dbReference type="EMBL" id="MDR6593496.1"/>
    </source>
</evidence>
<evidence type="ECO:0000256" key="1">
    <source>
        <dbReference type="SAM" id="Coils"/>
    </source>
</evidence>
<feature type="compositionally biased region" description="Basic and acidic residues" evidence="2">
    <location>
        <begin position="1560"/>
        <end position="1570"/>
    </location>
</feature>
<feature type="compositionally biased region" description="Polar residues" evidence="2">
    <location>
        <begin position="2589"/>
        <end position="2600"/>
    </location>
</feature>
<evidence type="ECO:0000313" key="5">
    <source>
        <dbReference type="Proteomes" id="UP001268819"/>
    </source>
</evidence>
<feature type="compositionally biased region" description="Basic and acidic residues" evidence="2">
    <location>
        <begin position="1015"/>
        <end position="1041"/>
    </location>
</feature>
<name>A0ABU1PSQ6_9PSEU</name>
<feature type="domain" description="Outer membrane channel protein CpnT-like N-terminal" evidence="3">
    <location>
        <begin position="9"/>
        <end position="129"/>
    </location>
</feature>
<protein>
    <submittedName>
        <fullName evidence="4">Uncharacterized protein YukE</fullName>
    </submittedName>
</protein>
<organism evidence="4 5">
    <name type="scientific">Saccharothrix longispora</name>
    <dbReference type="NCBI Taxonomy" id="33920"/>
    <lineage>
        <taxon>Bacteria</taxon>
        <taxon>Bacillati</taxon>
        <taxon>Actinomycetota</taxon>
        <taxon>Actinomycetes</taxon>
        <taxon>Pseudonocardiales</taxon>
        <taxon>Pseudonocardiaceae</taxon>
        <taxon>Saccharothrix</taxon>
    </lineage>
</organism>
<keyword evidence="5" id="KW-1185">Reference proteome</keyword>
<feature type="compositionally biased region" description="Basic and acidic residues" evidence="2">
    <location>
        <begin position="1868"/>
        <end position="1886"/>
    </location>
</feature>
<gene>
    <name evidence="4" type="ORF">J2S66_001880</name>
</gene>
<feature type="region of interest" description="Disordered" evidence="2">
    <location>
        <begin position="2414"/>
        <end position="2439"/>
    </location>
</feature>
<feature type="compositionally biased region" description="Gly residues" evidence="2">
    <location>
        <begin position="312"/>
        <end position="321"/>
    </location>
</feature>
<comment type="caution">
    <text evidence="4">The sequence shown here is derived from an EMBL/GenBank/DDBJ whole genome shotgun (WGS) entry which is preliminary data.</text>
</comment>
<feature type="region of interest" description="Disordered" evidence="2">
    <location>
        <begin position="2891"/>
        <end position="2950"/>
    </location>
</feature>
<dbReference type="Proteomes" id="UP001268819">
    <property type="component" value="Unassembled WGS sequence"/>
</dbReference>
<feature type="region of interest" description="Disordered" evidence="2">
    <location>
        <begin position="2582"/>
        <end position="2615"/>
    </location>
</feature>
<feature type="region of interest" description="Disordered" evidence="2">
    <location>
        <begin position="983"/>
        <end position="1054"/>
    </location>
</feature>
<feature type="region of interest" description="Disordered" evidence="2">
    <location>
        <begin position="2335"/>
        <end position="2379"/>
    </location>
</feature>
<feature type="region of interest" description="Disordered" evidence="2">
    <location>
        <begin position="1538"/>
        <end position="1570"/>
    </location>
</feature>
<feature type="compositionally biased region" description="Basic residues" evidence="2">
    <location>
        <begin position="2936"/>
        <end position="2950"/>
    </location>
</feature>
<dbReference type="RefSeq" id="WP_310306262.1">
    <property type="nucleotide sequence ID" value="NZ_BAAAXB010000001.1"/>
</dbReference>
<feature type="coiled-coil region" evidence="1">
    <location>
        <begin position="2764"/>
        <end position="2791"/>
    </location>
</feature>
<reference evidence="4 5" key="1">
    <citation type="submission" date="2023-07" db="EMBL/GenBank/DDBJ databases">
        <title>Sequencing the genomes of 1000 actinobacteria strains.</title>
        <authorList>
            <person name="Klenk H.-P."/>
        </authorList>
    </citation>
    <scope>NUCLEOTIDE SEQUENCE [LARGE SCALE GENOMIC DNA]</scope>
    <source>
        <strain evidence="4 5">DSM 43749</strain>
    </source>
</reference>
<sequence length="2950" mass="313022">MDIHFDPAFDWLWVLVAGQQAPRVDVAATRALARGWAEGGTTLQAMGNTLAALTTEVERSVGGEVARSFRKYVEQLASTVPQLVALARQQSNALLDLALNVELGIYSMMIEIAFFASSIVWALASPFTAPLVPSFVTGARMAVNRIVGQLHWAIRLVGEALQEGVAEVFQGALAQIAQFIEGHRHVWDGQSTLVEFVAGSAAGGIAGGMHAGAHRYRPDIQDKAWFHGFTEAVADVAVGVGAAAILGQGMDDVWAGAVNGGFSGAAGKGVDDLGERIDQVVNGPRVVAPDTSGFILPDEPPVLAGQERPGSGASGLGGSGSSGAVAGGDDLFTGTPNIDGVSEPLPAEIMPHPRQPSPLPGTPGYTGTGTPRSGAPVADAPPVTTLTPIDAFPPVDTVPPAGTSVGLLPVDPGPATSPRLPVSRNPPAVDPPQSGRDPLVDVPVGGEPIGRIMLVVEPPPAVDVSPDRLPMTGTPVEQVPMAHVPGAPGGSGDDSQAPAPRDRSVDASTTPPPWTSADLPVRDSPPPAPDPGGDSSPSSTTGSTTAPQPDTAPVTIRPEVPTGSQPSTPDPVMPDPVMPDPATPDPATPDPATPTLRQTPQPDTAIPGGEHPLPPGTPVVSHVPGGPPGIGEVAVGEVPGPDRSIDAPADSSAQSETGTRPPAGQPHPATDRPGTPHAGTAHPVEAAGTNPEAEFRPSAVESPGQTPVHSGEDASPDGTTSENSPPADNPSEIHPESAGDGRNDVIAPASPTTAPAPTDPAVFVDSPVPADPAVPAVGTAQPQPVSAVPHGYPRDQLDAAPPQQRGRVHTAPGWPAPVRSAFEVRRARQGHDVVVEVTVVVDLDPGGRYDDATKQQVMRDAQLAVDEFYNKPDLRLRNGDLLRFRIMPRTGDGPVHHVVELDPEHDIDQTHWRPGQFAAHTAHEFGHMIGLVEEYSTTPGRLDVAGTVMGRHVETGPDGTPRPMTEIRVPQRSVDTLALAIGDPSQEAGGITRPLPEGTALPKAFTGVPEASGTMRDRNADVEQPGEREQEQQSQDHEHDAQQGTTRQDGLAARPFQDSLPDYLRTSRSLGVAGQKGTTRGEALDIGARLERFATGVRKWEDVDGVVKAFEKSIAGTLADGGARAVVKGDGRTYELRMRSTLHWDRAQPTGTGTYALIAGTKDKRKTSEETGYKRDADIMPTMQFSGMPGIVVQAVPGVPIAPTEDVSGATKKELAHSSKIAFSSPREVDVPLTVRFSLVDANGKPVDVEGGGQVVEAGASVLLTVPTDLATEDDAGALVHDATSRGTSGQDRAESLARHGIRPVDRREPPPKRFVAESVVVHRGTHPASPPPFADQVIALLGPRHAKATAVGAHGRDVVHEFVGEDNIKANLRRMVVFDGDANPEAGWVRSEPIFRGGSRGGVEWRPRSTRIEMRAVARWVRVNDTRGGMTITERRHQHYERSHRTKVKRRWGVFGFVGGGADVRPVGTAAGGLTYNASVEKNASSGLERSTAAKEALDIKGDVVRYEVVYDIEVRQVGAAGRKPWTLEGNVSSHQWATREHAGRAGIVPRPPDGFRTGPDRTTRGPREFEDGQALLGLVEEFTSGELLNRAIQPLLTKLPKEEGWYFDRKKFLRHLEHRKHDKRRFVRSFTDPEIDSGRLTGKVAQALELGANLGDALSDQEISHLVEHMSDRGSGLHIPLKRAGWFHDREVTVILKARVGDIEEGEALDAAEITGLSRTKDVTSSEFGQGREVEFGGGPQGRLLAPLGTLPSTSPFGVLLAGVRGSRAWLSDVALTLGAKRNVERKRGDSLTEDGRIGNRAVRQFHAKVTITGEIDYSERHNKSIRKISFGRRGRHAPHTEQLTAPDPVELDMRVLVPEALLTGPDRDPSHDGRARRPDRPIDQDALALPHALRPAMSRAFDDVEVVAFTAAPAVQASATDVLAAAADHDPVVRSRTQAIARAISDRLSPEALTSDPRLFSRTTVIDSSQLTYERRAEDLTATLGVTFRPTLSARQVTAREYQEVVREHEASSKASGSGGTTTQARGYAVAVPLLTQKGYTPAAGGTNEVAARGLFVVVASPYGTSSGATTAAHLKSGEKLAVGTPPQRMVLARVDIEATVVAEARHRGNLSFGLATPDPAKARGAVVDLPESALVWLTEDQFHELSTGRPPERGTTTPTADRAVEAPASLRPDKTTKPSIGLGGIIAPIDLSARIDTLRANLARTPGIGPDLAGRLLPDSALDPKNANIAAVTWFLSDANRMVNSLLNGGTTTPVRLEDRFSGRTYELTLDAAFTQAPEPGTVKNLTKLKSAVTAEFGTKEVTSRTRTFFTGMISARPALTIQEKAGPATADGRAQGQVGGGLNVEKTTGVRDHKKTAERSTKYTHAAAHKGPAATHRGTLDLTVKLQRHGRTLASVLVTEDVEITKLPDEAFPEPEHGGRLGSAEPAAPAKSAVMTADDLATWRTGPDGGPKTTRLPGVEDYWVEHYFGDVDLLRAHAKEVLAHSGVRTTAAIERALKTGITPASVRAGLTAGTEGTFTVPLPGGLGRTVEIHIRLPAPPRFAGAGAGVDIKSYRMDTEKEEVKLTTGGTVEVAQTAPFGAGGESNSAPQGQSGASPARQPLDDKSASAQRQVTTFAAPAAYRAENTRTAGPARTFEPLMPWTITPDHKLSRVLLTGAEFRIIAKPTSKPLFGSADKVSYQDVTVHDAYAVRVRDGKAVEMTGRTLPPALIDATTALADKGKAWLAAEQRKRAATAERDAREHPIDVDARTRANRLAELDDLTGTIAGHEVEVRRLRRRLDAALRAAAGTSRPLRTGNARNARTELAARRQAWHTASLDLRRLVDRKHHLTAALSAGGVDVEQLRHYTAALRAERAAAEAEQAAEQEWWRAKATYDREVAALHEQEEFQRRLPPRAGRPPVLPPIAETGEFDIPLPGTGQPGTPHEESTHTHRHGPTHHGGARPR</sequence>
<feature type="compositionally biased region" description="Basic and acidic residues" evidence="2">
    <location>
        <begin position="2414"/>
        <end position="2424"/>
    </location>
</feature>
<proteinExistence type="predicted"/>
<dbReference type="EMBL" id="JAVDSG010000001">
    <property type="protein sequence ID" value="MDR6593496.1"/>
    <property type="molecule type" value="Genomic_DNA"/>
</dbReference>
<feature type="compositionally biased region" description="Polar residues" evidence="2">
    <location>
        <begin position="717"/>
        <end position="726"/>
    </location>
</feature>
<feature type="region of interest" description="Disordered" evidence="2">
    <location>
        <begin position="1864"/>
        <end position="1886"/>
    </location>
</feature>
<dbReference type="InterPro" id="IPR057746">
    <property type="entry name" value="CpnT-like_N"/>
</dbReference>
<feature type="compositionally biased region" description="Low complexity" evidence="2">
    <location>
        <begin position="2151"/>
        <end position="2163"/>
    </location>
</feature>
<feature type="compositionally biased region" description="Low complexity" evidence="2">
    <location>
        <begin position="362"/>
        <end position="371"/>
    </location>
</feature>
<feature type="region of interest" description="Disordered" evidence="2">
    <location>
        <begin position="288"/>
        <end position="443"/>
    </location>
</feature>